<dbReference type="RefSeq" id="WP_286651798.1">
    <property type="nucleotide sequence ID" value="NZ_JACAGK010000044.1"/>
</dbReference>
<dbReference type="InterPro" id="IPR021145">
    <property type="entry name" value="Portal_protein_SPP1_Gp6-like"/>
</dbReference>
<sequence>MKEIKKTTTATIEPKVIEELGKSAAVSYDASAEIDITKHKIYDEGARPKKLVKKDGQSRYIDPARLPMALQDIIVTRRVAFMNLGKVKLFAEPNGQQEERAFSLLQRLRENNKVAFKESEICDILNRELQCAKLWYSTDSEDASHWGGFSTVKKDFKMQVLSPSRGDTLLPVFDNTGNLIYFGRQYKRSKSIVEILAQPEGEKEVECFDIYSSTQLAKFEKGDSDWSPVEVISLPYGKIPVIYYSRQKPIWANVQPLIERLETVLSNFADTNDYHASPTLVFKNVKDAKAQEKGENGKAVLIEGENANVEYVTWDHSVDAIKLEIDTLVNAIYSLTQTPNISFEEMKSLGDLSGVAFDRVFIDAHLASRREIEGGYGELIQRGINLEMALLATMDTTLRGAFSTLSVTFEAPHFKLDDLDADVSLALRAYEGGLISRATAIGMSGLVTNVEDEEKRIDGENAERTNREGN</sequence>
<accession>A0ABT7NQ85</accession>
<proteinExistence type="predicted"/>
<organism evidence="1 2">
    <name type="scientific">Sphingobacterium hotanense</name>
    <dbReference type="NCBI Taxonomy" id="649196"/>
    <lineage>
        <taxon>Bacteria</taxon>
        <taxon>Pseudomonadati</taxon>
        <taxon>Bacteroidota</taxon>
        <taxon>Sphingobacteriia</taxon>
        <taxon>Sphingobacteriales</taxon>
        <taxon>Sphingobacteriaceae</taxon>
        <taxon>Sphingobacterium</taxon>
    </lineage>
</organism>
<dbReference type="EMBL" id="JACAGK010000044">
    <property type="protein sequence ID" value="MDM1049356.1"/>
    <property type="molecule type" value="Genomic_DNA"/>
</dbReference>
<reference evidence="1" key="1">
    <citation type="submission" date="2020-06" db="EMBL/GenBank/DDBJ databases">
        <authorList>
            <person name="Dong N."/>
        </authorList>
    </citation>
    <scope>NUCLEOTIDE SEQUENCE</scope>
    <source>
        <strain evidence="1">R1692</strain>
    </source>
</reference>
<dbReference type="Pfam" id="PF05133">
    <property type="entry name" value="SPP1_portal"/>
    <property type="match status" value="1"/>
</dbReference>
<comment type="caution">
    <text evidence="1">The sequence shown here is derived from an EMBL/GenBank/DDBJ whole genome shotgun (WGS) entry which is preliminary data.</text>
</comment>
<gene>
    <name evidence="1" type="ORF">HX018_14025</name>
</gene>
<protein>
    <submittedName>
        <fullName evidence="1">Phage portal protein</fullName>
    </submittedName>
</protein>
<dbReference type="Proteomes" id="UP001170954">
    <property type="component" value="Unassembled WGS sequence"/>
</dbReference>
<reference evidence="1" key="2">
    <citation type="journal article" date="2022" name="Sci. Total Environ.">
        <title>Prevalence, transmission, and molecular epidemiology of tet(X)-positive bacteria among humans, animals, and environmental niches in China: An epidemiological, and genomic-based study.</title>
        <authorList>
            <person name="Dong N."/>
            <person name="Zeng Y."/>
            <person name="Cai C."/>
            <person name="Sun C."/>
            <person name="Lu J."/>
            <person name="Liu C."/>
            <person name="Zhou H."/>
            <person name="Sun Q."/>
            <person name="Shu L."/>
            <person name="Wang H."/>
            <person name="Wang Y."/>
            <person name="Wang S."/>
            <person name="Wu C."/>
            <person name="Chan E.W."/>
            <person name="Chen G."/>
            <person name="Shen Z."/>
            <person name="Chen S."/>
            <person name="Zhang R."/>
        </authorList>
    </citation>
    <scope>NUCLEOTIDE SEQUENCE</scope>
    <source>
        <strain evidence="1">R1692</strain>
    </source>
</reference>
<keyword evidence="2" id="KW-1185">Reference proteome</keyword>
<name>A0ABT7NQ85_9SPHI</name>
<evidence type="ECO:0000313" key="1">
    <source>
        <dbReference type="EMBL" id="MDM1049356.1"/>
    </source>
</evidence>
<evidence type="ECO:0000313" key="2">
    <source>
        <dbReference type="Proteomes" id="UP001170954"/>
    </source>
</evidence>